<dbReference type="Pfam" id="PF25459">
    <property type="entry name" value="AIM3_BBC1_C"/>
    <property type="match status" value="1"/>
</dbReference>
<reference evidence="5" key="1">
    <citation type="submission" date="2023-02" db="EMBL/GenBank/DDBJ databases">
        <title>Identification and recombinant expression of a fungal hydrolase from Papiliotrema laurentii that hydrolyzes apple cutin and clears colloidal polyester polyurethane.</title>
        <authorList>
            <consortium name="DOE Joint Genome Institute"/>
            <person name="Roman V.A."/>
            <person name="Bojanowski C."/>
            <person name="Crable B.R."/>
            <person name="Wagner D.N."/>
            <person name="Hung C.S."/>
            <person name="Nadeau L.J."/>
            <person name="Schratz L."/>
            <person name="Haridas S."/>
            <person name="Pangilinan J."/>
            <person name="Lipzen A."/>
            <person name="Na H."/>
            <person name="Yan M."/>
            <person name="Ng V."/>
            <person name="Grigoriev I.V."/>
            <person name="Spatafora J.W."/>
            <person name="Barlow D."/>
            <person name="Biffinger J."/>
            <person name="Kelley-Loughnane N."/>
            <person name="Varaljay V.A."/>
            <person name="Crookes-Goodson W.J."/>
        </authorList>
    </citation>
    <scope>NUCLEOTIDE SEQUENCE</scope>
    <source>
        <strain evidence="5">5307AH</strain>
    </source>
</reference>
<keyword evidence="6" id="KW-1185">Reference proteome</keyword>
<feature type="compositionally biased region" description="Acidic residues" evidence="3">
    <location>
        <begin position="1088"/>
        <end position="1099"/>
    </location>
</feature>
<feature type="compositionally biased region" description="Low complexity" evidence="3">
    <location>
        <begin position="136"/>
        <end position="151"/>
    </location>
</feature>
<dbReference type="SMART" id="SM00326">
    <property type="entry name" value="SH3"/>
    <property type="match status" value="1"/>
</dbReference>
<feature type="compositionally biased region" description="Polar residues" evidence="3">
    <location>
        <begin position="1136"/>
        <end position="1145"/>
    </location>
</feature>
<keyword evidence="1 2" id="KW-0728">SH3 domain</keyword>
<organism evidence="5 6">
    <name type="scientific">Papiliotrema laurentii</name>
    <name type="common">Cryptococcus laurentii</name>
    <dbReference type="NCBI Taxonomy" id="5418"/>
    <lineage>
        <taxon>Eukaryota</taxon>
        <taxon>Fungi</taxon>
        <taxon>Dikarya</taxon>
        <taxon>Basidiomycota</taxon>
        <taxon>Agaricomycotina</taxon>
        <taxon>Tremellomycetes</taxon>
        <taxon>Tremellales</taxon>
        <taxon>Rhynchogastremaceae</taxon>
        <taxon>Papiliotrema</taxon>
    </lineage>
</organism>
<proteinExistence type="predicted"/>
<dbReference type="InterPro" id="IPR057402">
    <property type="entry name" value="AIM3_BBC1_C"/>
</dbReference>
<feature type="compositionally biased region" description="Polar residues" evidence="3">
    <location>
        <begin position="1186"/>
        <end position="1224"/>
    </location>
</feature>
<feature type="compositionally biased region" description="Basic and acidic residues" evidence="3">
    <location>
        <begin position="955"/>
        <end position="973"/>
    </location>
</feature>
<dbReference type="EMBL" id="JAODAN010000003">
    <property type="protein sequence ID" value="KAK1925647.1"/>
    <property type="molecule type" value="Genomic_DNA"/>
</dbReference>
<feature type="compositionally biased region" description="Basic and acidic residues" evidence="3">
    <location>
        <begin position="201"/>
        <end position="219"/>
    </location>
</feature>
<feature type="compositionally biased region" description="Low complexity" evidence="3">
    <location>
        <begin position="251"/>
        <end position="261"/>
    </location>
</feature>
<feature type="compositionally biased region" description="Basic and acidic residues" evidence="3">
    <location>
        <begin position="678"/>
        <end position="698"/>
    </location>
</feature>
<feature type="compositionally biased region" description="Low complexity" evidence="3">
    <location>
        <begin position="1045"/>
        <end position="1058"/>
    </location>
</feature>
<feature type="compositionally biased region" description="Polar residues" evidence="3">
    <location>
        <begin position="1248"/>
        <end position="1257"/>
    </location>
</feature>
<evidence type="ECO:0000313" key="5">
    <source>
        <dbReference type="EMBL" id="KAK1925647.1"/>
    </source>
</evidence>
<name>A0AAD9FT87_PAPLA</name>
<dbReference type="PROSITE" id="PS50002">
    <property type="entry name" value="SH3"/>
    <property type="match status" value="1"/>
</dbReference>
<feature type="region of interest" description="Disordered" evidence="3">
    <location>
        <begin position="274"/>
        <end position="504"/>
    </location>
</feature>
<protein>
    <recommendedName>
        <fullName evidence="4">SH3 domain-containing protein</fullName>
    </recommendedName>
</protein>
<feature type="compositionally biased region" description="Low complexity" evidence="3">
    <location>
        <begin position="220"/>
        <end position="242"/>
    </location>
</feature>
<feature type="compositionally biased region" description="Pro residues" evidence="3">
    <location>
        <begin position="1064"/>
        <end position="1085"/>
    </location>
</feature>
<dbReference type="Proteomes" id="UP001182556">
    <property type="component" value="Unassembled WGS sequence"/>
</dbReference>
<accession>A0AAD9FT87</accession>
<feature type="compositionally biased region" description="Acidic residues" evidence="3">
    <location>
        <begin position="337"/>
        <end position="347"/>
    </location>
</feature>
<dbReference type="Gene3D" id="2.30.30.40">
    <property type="entry name" value="SH3 Domains"/>
    <property type="match status" value="1"/>
</dbReference>
<feature type="compositionally biased region" description="Pro residues" evidence="3">
    <location>
        <begin position="103"/>
        <end position="115"/>
    </location>
</feature>
<evidence type="ECO:0000259" key="4">
    <source>
        <dbReference type="PROSITE" id="PS50002"/>
    </source>
</evidence>
<sequence>MSSSFPYLARTTLKYKSPHATDLSFAKDETIRVTGPSPDDEDWLVGELLDGSKSGGFPKDFIVPLEEQDEPGAQTAAAAQAEQGTTSEESAPAKPIKKEVEPAPVPVTAPPPPQTEPSEPSEPSNPPQPPAPVPIPQAADSTSASAATGSDETAEPQSPSKMTLKDRLAFFAAAQNKAAPPPPVKPKPATGGMTWSQRQKLRQEQEEKERAEREARGEETAPSAPTTAPAPEPSVASTSVSSSEEKKEGTGMSAADAASSIGAGGSLKERMAALRAGGAFGAPKEEKPAPPKPSGKVWTRPPAPPEPEPEEAEVDDEDAQTRTQASTGEDTAALGEEQNDEEDQTEEEKEKARRAAIAARMAKLGARGPMGMAAAAPPKPARKPTQEQATTASVEPVEKQPEPVPAGEEGSRVSQEESEPLPQATSDQPSAPSETDSSPSVKPTSPPASVPIAAIPRRAAPPRRRGGGAPAKTSSAPAATDQSSELEKRVEQVGQDGTIEPPPQVMVADEEKPLAKTPEQLALEKIQEETGRGDHGAEGAAAAGIALAPVKPTTPSPGEDPEPAPVVVAIGGADSHDRGIGQVDERDAGDIVTTSEHVPAQEVEEGLEEGGAEKDDIFDEAAAGRLAVASPSPDNHPKLQPAEIVPLQAPGPSGPTTAMGDDEEAPPPPPHRPGMADLPKDEVELRHERDLSGEHVGESGEGAPLPPPRAPRGGSDKPLGPRPLPSPGKESTIPPPPVGSALVPPRDEEEEEREAAGEGDEEDAEDGVPPPPPIRDANRPPVPAVLLSSTRLGTDQVPPPPPRQQREAGTEDTSPAVLGDAPGEAEDEDDAPPPPPPQRKPTMPPPIRTGSVASANVPTSPHAATPVSPNVARSAALSPTSPIAPAPLGTESHDNEDEEKARRAGIAARMAKLGGIKFGAPPPPVKKMSTTGSEVPTSPINEKQNVQVETPISPIEDRSVTTESREEPSREEPQEATAPGDVPEEEESPEAEAARRRATLARLRAGGALGFGMFNHGPASTEQPEEQRDFPEEPTEEEAPPVPSGRPSAVPPAASAGAEENDDIPPPPPAGRPPVPSSRPSLPPPPKDEEEDEEEDEGEAPPPPPPSRPARQSTSEAPSSPIRSLSGVRPPIPASPSRTTYSPSHSADMHMTEEPASIITSEDAGLEEAPQPPPNRPSQAGYAPPIQTQSPSFSEPRRSISNTSRFSKTSSGPTGSPVTRQPSLGQAPAAAPPRSVSGDAPLPPTPDQPQSRSSTGLSPAVGHGQGTGRPGYDALVSASQESGSRLARAAKAMFDQGKKAYYGDGSPAGFVLVAMESAHIPRPQSGWGQLVYEQEAGSVLKRYDEPRPGDIAAFYDAKLKGRKGLHGYEQHIGSVEDPLVGVVVDFEVKNKHKVKVLQVERGVPGEVSYRLDDLKSGRAMIYRPGV</sequence>
<feature type="region of interest" description="Disordered" evidence="3">
    <location>
        <begin position="31"/>
        <end position="261"/>
    </location>
</feature>
<evidence type="ECO:0000313" key="6">
    <source>
        <dbReference type="Proteomes" id="UP001182556"/>
    </source>
</evidence>
<feature type="compositionally biased region" description="Pro residues" evidence="3">
    <location>
        <begin position="123"/>
        <end position="135"/>
    </location>
</feature>
<evidence type="ECO:0000256" key="1">
    <source>
        <dbReference type="ARBA" id="ARBA00022443"/>
    </source>
</evidence>
<dbReference type="InterPro" id="IPR001452">
    <property type="entry name" value="SH3_domain"/>
</dbReference>
<feature type="compositionally biased region" description="Polar residues" evidence="3">
    <location>
        <begin position="423"/>
        <end position="443"/>
    </location>
</feature>
<feature type="compositionally biased region" description="Low complexity" evidence="3">
    <location>
        <begin position="355"/>
        <end position="376"/>
    </location>
</feature>
<feature type="domain" description="SH3" evidence="4">
    <location>
        <begin position="4"/>
        <end position="67"/>
    </location>
</feature>
<feature type="compositionally biased region" description="Polar residues" evidence="3">
    <location>
        <begin position="928"/>
        <end position="950"/>
    </location>
</feature>
<feature type="compositionally biased region" description="Low complexity" evidence="3">
    <location>
        <begin position="470"/>
        <end position="480"/>
    </location>
</feature>
<comment type="caution">
    <text evidence="5">The sequence shown here is derived from an EMBL/GenBank/DDBJ whole genome shotgun (WGS) entry which is preliminary data.</text>
</comment>
<feature type="compositionally biased region" description="Low complexity" evidence="3">
    <location>
        <begin position="72"/>
        <end position="94"/>
    </location>
</feature>
<gene>
    <name evidence="5" type="ORF">DB88DRAFT_484610</name>
</gene>
<feature type="compositionally biased region" description="Acidic residues" evidence="3">
    <location>
        <begin position="747"/>
        <end position="766"/>
    </location>
</feature>
<dbReference type="SUPFAM" id="SSF50044">
    <property type="entry name" value="SH3-domain"/>
    <property type="match status" value="1"/>
</dbReference>
<feature type="compositionally biased region" description="Pro residues" evidence="3">
    <location>
        <begin position="832"/>
        <end position="847"/>
    </location>
</feature>
<feature type="region of interest" description="Disordered" evidence="3">
    <location>
        <begin position="587"/>
        <end position="1275"/>
    </location>
</feature>
<evidence type="ECO:0000256" key="2">
    <source>
        <dbReference type="PROSITE-ProRule" id="PRU00192"/>
    </source>
</evidence>
<evidence type="ECO:0000256" key="3">
    <source>
        <dbReference type="SAM" id="MobiDB-lite"/>
    </source>
</evidence>
<dbReference type="InterPro" id="IPR036028">
    <property type="entry name" value="SH3-like_dom_sf"/>
</dbReference>
<feature type="compositionally biased region" description="Polar residues" evidence="3">
    <location>
        <begin position="1112"/>
        <end position="1123"/>
    </location>
</feature>
<feature type="compositionally biased region" description="Acidic residues" evidence="3">
    <location>
        <begin position="307"/>
        <end position="318"/>
    </location>
</feature>